<protein>
    <submittedName>
        <fullName evidence="9">PTS system sorbose subfamily IIB component</fullName>
    </submittedName>
</protein>
<dbReference type="EMBL" id="HF563609">
    <property type="protein sequence ID" value="CCP26670.1"/>
    <property type="molecule type" value="Genomic_DNA"/>
</dbReference>
<accession>L0S095</accession>
<keyword evidence="6" id="KW-0598">Phosphotransferase system</keyword>
<keyword evidence="10" id="KW-1185">Reference proteome</keyword>
<reference evidence="10" key="1">
    <citation type="journal article" date="2013" name="Genome Announc.">
        <title>First genome sequence of a syntrophic acetate-oxidizing bacterium, Tepidanaerobacter acetatoxydans strain Re1.</title>
        <authorList>
            <person name="Manzoor S."/>
            <person name="Bongcam-Rudloff E."/>
            <person name="Schnurer A."/>
            <person name="Muller B."/>
        </authorList>
    </citation>
    <scope>NUCLEOTIDE SEQUENCE [LARGE SCALE GENOMIC DNA]</scope>
    <source>
        <strain evidence="10">Re1</strain>
    </source>
</reference>
<dbReference type="KEGG" id="tep:TepRe1_1729"/>
<dbReference type="SUPFAM" id="SSF52728">
    <property type="entry name" value="PTS IIb component"/>
    <property type="match status" value="1"/>
</dbReference>
<organism evidence="9 10">
    <name type="scientific">Tepidanaerobacter acetatoxydans (strain DSM 21804 / JCM 16047 / Re1)</name>
    <dbReference type="NCBI Taxonomy" id="1209989"/>
    <lineage>
        <taxon>Bacteria</taxon>
        <taxon>Bacillati</taxon>
        <taxon>Bacillota</taxon>
        <taxon>Clostridia</taxon>
        <taxon>Thermosediminibacterales</taxon>
        <taxon>Tepidanaerobacteraceae</taxon>
        <taxon>Tepidanaerobacter</taxon>
    </lineage>
</organism>
<evidence type="ECO:0000256" key="7">
    <source>
        <dbReference type="ARBA" id="ARBA00022777"/>
    </source>
</evidence>
<evidence type="ECO:0000256" key="6">
    <source>
        <dbReference type="ARBA" id="ARBA00022683"/>
    </source>
</evidence>
<dbReference type="Gene3D" id="3.40.35.10">
    <property type="entry name" value="Phosphotransferase system, sorbose subfamily IIB component"/>
    <property type="match status" value="1"/>
</dbReference>
<dbReference type="InterPro" id="IPR036667">
    <property type="entry name" value="PTS_IIB_sorbose-sp_sf"/>
</dbReference>
<gene>
    <name evidence="9" type="ordered locus">TEPIRE1_1868</name>
</gene>
<evidence type="ECO:0000256" key="2">
    <source>
        <dbReference type="ARBA" id="ARBA00022448"/>
    </source>
</evidence>
<dbReference type="HOGENOM" id="CLU_116175_0_0_9"/>
<dbReference type="eggNOG" id="COG3444">
    <property type="taxonomic scope" value="Bacteria"/>
</dbReference>
<keyword evidence="7" id="KW-0418">Kinase</keyword>
<keyword evidence="5" id="KW-0808">Transferase</keyword>
<evidence type="ECO:0000313" key="10">
    <source>
        <dbReference type="Proteomes" id="UP000010802"/>
    </source>
</evidence>
<evidence type="ECO:0000256" key="5">
    <source>
        <dbReference type="ARBA" id="ARBA00022679"/>
    </source>
</evidence>
<dbReference type="PROSITE" id="PS51101">
    <property type="entry name" value="PTS_EIIB_TYPE_4"/>
    <property type="match status" value="1"/>
</dbReference>
<keyword evidence="3" id="KW-0963">Cytoplasm</keyword>
<evidence type="ECO:0000259" key="8">
    <source>
        <dbReference type="PROSITE" id="PS51101"/>
    </source>
</evidence>
<dbReference type="AlphaFoldDB" id="F4LX63"/>
<evidence type="ECO:0000256" key="1">
    <source>
        <dbReference type="ARBA" id="ARBA00004496"/>
    </source>
</evidence>
<evidence type="ECO:0000256" key="4">
    <source>
        <dbReference type="ARBA" id="ARBA00022597"/>
    </source>
</evidence>
<dbReference type="RefSeq" id="WP_013778784.1">
    <property type="nucleotide sequence ID" value="NC_015519.1"/>
</dbReference>
<dbReference type="KEGG" id="tae:TepiRe1_1868"/>
<feature type="domain" description="PTS EIIB type-4" evidence="8">
    <location>
        <begin position="1"/>
        <end position="163"/>
    </location>
</feature>
<dbReference type="STRING" id="1209989.TepRe1_1729"/>
<accession>F4LX63</accession>
<dbReference type="InterPro" id="IPR004720">
    <property type="entry name" value="PTS_IIB_sorbose-sp"/>
</dbReference>
<sequence>MGKVYIRVDDRLIHGQTVVAWCPTLGIQEIIAVDDESVKNPMLKSIMTMGVPSKYKTNIVSTEEAKTLLRNDSDRNRLVIVKQPSKLKELEESILCCEQIILGNLAKRPDTIYKVSGATGIFYLSESDVALLDSIAAKNIKITFQQLPSTTETSWSSFKQSIK</sequence>
<dbReference type="GO" id="GO:0016301">
    <property type="term" value="F:kinase activity"/>
    <property type="evidence" value="ECO:0007669"/>
    <property type="project" value="UniProtKB-KW"/>
</dbReference>
<dbReference type="GO" id="GO:0008982">
    <property type="term" value="F:protein-N(PI)-phosphohistidine-sugar phosphotransferase activity"/>
    <property type="evidence" value="ECO:0007669"/>
    <property type="project" value="InterPro"/>
</dbReference>
<evidence type="ECO:0000256" key="3">
    <source>
        <dbReference type="ARBA" id="ARBA00022490"/>
    </source>
</evidence>
<dbReference type="Pfam" id="PF03830">
    <property type="entry name" value="PTSIIB_sorb"/>
    <property type="match status" value="1"/>
</dbReference>
<dbReference type="PATRIC" id="fig|1209989.3.peg.2152"/>
<dbReference type="OrthoDB" id="9788818at2"/>
<dbReference type="GO" id="GO:0005737">
    <property type="term" value="C:cytoplasm"/>
    <property type="evidence" value="ECO:0007669"/>
    <property type="project" value="UniProtKB-SubCell"/>
</dbReference>
<keyword evidence="4" id="KW-0762">Sugar transport</keyword>
<proteinExistence type="predicted"/>
<evidence type="ECO:0000313" key="9">
    <source>
        <dbReference type="EMBL" id="CCP26670.1"/>
    </source>
</evidence>
<comment type="subcellular location">
    <subcellularLocation>
        <location evidence="1">Cytoplasm</location>
    </subcellularLocation>
</comment>
<dbReference type="Proteomes" id="UP000010802">
    <property type="component" value="Chromosome"/>
</dbReference>
<dbReference type="GO" id="GO:0009401">
    <property type="term" value="P:phosphoenolpyruvate-dependent sugar phosphotransferase system"/>
    <property type="evidence" value="ECO:0007669"/>
    <property type="project" value="UniProtKB-KW"/>
</dbReference>
<name>F4LX63_TEPAE</name>
<keyword evidence="2" id="KW-0813">Transport</keyword>